<dbReference type="HOGENOM" id="CLU_2007196_0_0_1"/>
<reference evidence="1 2" key="1">
    <citation type="submission" date="2012-08" db="EMBL/GenBank/DDBJ databases">
        <title>Oryza genome evolution.</title>
        <authorList>
            <person name="Wing R.A."/>
        </authorList>
    </citation>
    <scope>NUCLEOTIDE SEQUENCE</scope>
</reference>
<accession>A0A0D9XUT3</accession>
<dbReference type="AlphaFoldDB" id="A0A0D9XUT3"/>
<dbReference type="Gramene" id="LPERR11G17860.1">
    <property type="protein sequence ID" value="LPERR11G17860.1"/>
    <property type="gene ID" value="LPERR11G17860"/>
</dbReference>
<proteinExistence type="predicted"/>
<evidence type="ECO:0000313" key="2">
    <source>
        <dbReference type="Proteomes" id="UP000032180"/>
    </source>
</evidence>
<dbReference type="EnsemblPlants" id="LPERR11G17860.1">
    <property type="protein sequence ID" value="LPERR11G17860.1"/>
    <property type="gene ID" value="LPERR11G17860"/>
</dbReference>
<organism evidence="1 2">
    <name type="scientific">Leersia perrieri</name>
    <dbReference type="NCBI Taxonomy" id="77586"/>
    <lineage>
        <taxon>Eukaryota</taxon>
        <taxon>Viridiplantae</taxon>
        <taxon>Streptophyta</taxon>
        <taxon>Embryophyta</taxon>
        <taxon>Tracheophyta</taxon>
        <taxon>Spermatophyta</taxon>
        <taxon>Magnoliopsida</taxon>
        <taxon>Liliopsida</taxon>
        <taxon>Poales</taxon>
        <taxon>Poaceae</taxon>
        <taxon>BOP clade</taxon>
        <taxon>Oryzoideae</taxon>
        <taxon>Oryzeae</taxon>
        <taxon>Oryzinae</taxon>
        <taxon>Leersia</taxon>
    </lineage>
</organism>
<sequence>MATATATAVEWGNFGFRVLWLGLGLGLWAQSACFGSWYEYENWSDSVLDFPSITDAITVCCNPHERLLSPTSPLAVVPRSRRRCSNVGRPLVTAAGVNATGSSRLEVTTTRSCLLGVTVAVVAA</sequence>
<keyword evidence="2" id="KW-1185">Reference proteome</keyword>
<dbReference type="Proteomes" id="UP000032180">
    <property type="component" value="Chromosome 11"/>
</dbReference>
<evidence type="ECO:0000313" key="1">
    <source>
        <dbReference type="EnsemblPlants" id="LPERR11G17860.1"/>
    </source>
</evidence>
<reference evidence="2" key="2">
    <citation type="submission" date="2013-12" db="EMBL/GenBank/DDBJ databases">
        <authorList>
            <person name="Yu Y."/>
            <person name="Lee S."/>
            <person name="de Baynast K."/>
            <person name="Wissotski M."/>
            <person name="Liu L."/>
            <person name="Talag J."/>
            <person name="Goicoechea J."/>
            <person name="Angelova A."/>
            <person name="Jetty R."/>
            <person name="Kudrna D."/>
            <person name="Golser W."/>
            <person name="Rivera L."/>
            <person name="Zhang J."/>
            <person name="Wing R."/>
        </authorList>
    </citation>
    <scope>NUCLEOTIDE SEQUENCE</scope>
</reference>
<protein>
    <submittedName>
        <fullName evidence="1">Uncharacterized protein</fullName>
    </submittedName>
</protein>
<name>A0A0D9XUT3_9ORYZ</name>
<reference evidence="1" key="3">
    <citation type="submission" date="2015-04" db="UniProtKB">
        <authorList>
            <consortium name="EnsemblPlants"/>
        </authorList>
    </citation>
    <scope>IDENTIFICATION</scope>
</reference>